<protein>
    <submittedName>
        <fullName evidence="1">Uncharacterized protein</fullName>
    </submittedName>
</protein>
<evidence type="ECO:0000313" key="1">
    <source>
        <dbReference type="EMBL" id="KAI8426787.1"/>
    </source>
</evidence>
<dbReference type="Proteomes" id="UP001064048">
    <property type="component" value="Chromosome 26"/>
</dbReference>
<accession>A0ACC0JRK3</accession>
<comment type="caution">
    <text evidence="1">The sequence shown here is derived from an EMBL/GenBank/DDBJ whole genome shotgun (WGS) entry which is preliminary data.</text>
</comment>
<keyword evidence="2" id="KW-1185">Reference proteome</keyword>
<evidence type="ECO:0000313" key="2">
    <source>
        <dbReference type="Proteomes" id="UP001064048"/>
    </source>
</evidence>
<reference evidence="1 2" key="1">
    <citation type="journal article" date="2022" name="Genome Biol. Evol.">
        <title>The Spruce Budworm Genome: Reconstructing the Evolutionary History of Antifreeze Proteins.</title>
        <authorList>
            <person name="Beliveau C."/>
            <person name="Gagne P."/>
            <person name="Picq S."/>
            <person name="Vernygora O."/>
            <person name="Keeling C.I."/>
            <person name="Pinkney K."/>
            <person name="Doucet D."/>
            <person name="Wen F."/>
            <person name="Johnston J.S."/>
            <person name="Maaroufi H."/>
            <person name="Boyle B."/>
            <person name="Laroche J."/>
            <person name="Dewar K."/>
            <person name="Juretic N."/>
            <person name="Blackburn G."/>
            <person name="Nisole A."/>
            <person name="Brunet B."/>
            <person name="Brandao M."/>
            <person name="Lumley L."/>
            <person name="Duan J."/>
            <person name="Quan G."/>
            <person name="Lucarotti C.J."/>
            <person name="Roe A.D."/>
            <person name="Sperling F.A.H."/>
            <person name="Levesque R.C."/>
            <person name="Cusson M."/>
        </authorList>
    </citation>
    <scope>NUCLEOTIDE SEQUENCE [LARGE SCALE GENOMIC DNA]</scope>
    <source>
        <strain evidence="1">Glfc:IPQL:Cfum</strain>
    </source>
</reference>
<sequence length="1558" mass="164813">MSSRRSILGSTLDTLPAPTDPLRELFEACKTGDSARVKKLITPQTVNARDTAGRKSTPLHFAAGYGRREVVELLIAAGAALQARDDGGLQPLHNACSFGHADVVRALLAAGAAPAARDNWGYTPLHEAAAKGKVDVCIALLQHGADPNIRNTEGKTPLDLADSATRPVLTGEYCATEVLEAARSGADERLAALLTPLNVNVHAGDGRRSTPLHLAAGYNRARAVRLLLLRGADTHAKDKGGLVPLHNACSYGHYEVTELLVRAGADVNATDLWAFTPLHEAASKARLEVCSLLLSEGADPTLLNCHGKSALDVAPTRELQERLAFEYRGHCLLEACRLAEPARVKKQLSAVSNPPASPDASPAPSTDATESTTEALVNFQHLTTGDRPLHCAAASDYPKRKQVMEMLIRKGARVNEKNKDGQTPLHIATEHSHLDAMDLLLRHGAKVNALDSGGSSALAVAARADAAAACRLLLACGARAQPERYPPPADACANAAALRLLEAARTGDVEAARAALEARPRLVNCRDVDGRHSTPLHFAAGYNRLPLAQLLLQRGADVHAKDKGGLVPLHNACSYGHYEVTELLVSCGAGVNAADLWRFTPLHEAAAKGKADIVRLLLKVTRLLCRCPPAVWCHSTECYYRCLLAVWCTPQSVATGVFQQSGATPQSVTTGVFQQSGATPQSVTTVVFQRSGANPQSVTTGVFQQSGATPQSVTTVVFQQSGATPQSVTTGVFQQSGATPQSVTTGVFQQSGATPQCVTTGVFQQSGATPQCVTTGVFQQSGATPQCVTTGVFQQSGATPQCVTTGVSSGLVPLHSVTTGVSQRSGATPQRVTTGVFQQSGATPQCVTTGVFQQSGATPQCVTTGVFQQSGATPQCVTTGVFQQSGATPQCVTTGVFQQSGATPQCVTTGVFQQSGAAPQRVTTVSSSSLVPLHSVLLQVSSSSLVPLHSVLLQVSSSSLVPLHRVLQHGADPTRRNRDGLTPLQLVRSGDSDTADALRGDAALLDAAKRGELARARKLITPQNVNCRDAHGRNSTPLHLAAGYNNLEVAEALLEAGAAVSARDKGGLVPLHNAASYGHLELAALLLRAGTPPNAADRWGFTPLHEAAHKARTQLCALLVGTRRAEVSEALIDPAVGEDEYQASRSSRGFARTLPQVWTQLCAAGEFSLAAIAELAHGADPYLKNQEGQTALDLAGAEDVRSLLQDAMTSATRAPPPAVAAAPLPPPQLPVLLPSGDTVPLPLPVVPSTYWAEGSRGSLEDAAGRPASALSTSDSLQTFLTSIGLEQLAPVLEREQITVDILSEMSHEDLRAVGVAAYGHRHRLMRAAREQQATKAEWYGGTTLVDVTPTSDDCGESEYAIVEREMQASVREHRDQAGGNYSHYNVVRIQKIVNGRLWERYQHRRREVAAEAGSANERLLFHGSPFINAIVQKGFDERHAYIGGMFGAGIYFAEHSSKSNQYVYGFGGGSGCPAHKDRSCYLCHRQLLLCRVTLGRAFQLLAALKMAHAPPGHHAVSGRPSQGGLCFPEHVVYRGEQAYPEYLITYQLVNGDSNTGAV</sequence>
<dbReference type="EMBL" id="CM046126">
    <property type="protein sequence ID" value="KAI8426787.1"/>
    <property type="molecule type" value="Genomic_DNA"/>
</dbReference>
<organism evidence="1 2">
    <name type="scientific">Choristoneura fumiferana</name>
    <name type="common">Spruce budworm moth</name>
    <name type="synonym">Archips fumiferana</name>
    <dbReference type="NCBI Taxonomy" id="7141"/>
    <lineage>
        <taxon>Eukaryota</taxon>
        <taxon>Metazoa</taxon>
        <taxon>Ecdysozoa</taxon>
        <taxon>Arthropoda</taxon>
        <taxon>Hexapoda</taxon>
        <taxon>Insecta</taxon>
        <taxon>Pterygota</taxon>
        <taxon>Neoptera</taxon>
        <taxon>Endopterygota</taxon>
        <taxon>Lepidoptera</taxon>
        <taxon>Glossata</taxon>
        <taxon>Ditrysia</taxon>
        <taxon>Tortricoidea</taxon>
        <taxon>Tortricidae</taxon>
        <taxon>Tortricinae</taxon>
        <taxon>Choristoneura</taxon>
    </lineage>
</organism>
<gene>
    <name evidence="1" type="ORF">MSG28_014472</name>
</gene>
<name>A0ACC0JRK3_CHOFU</name>
<proteinExistence type="predicted"/>